<dbReference type="AlphaFoldDB" id="A0A3M0KZY6"/>
<protein>
    <recommendedName>
        <fullName evidence="2">Glyoxylate reductase/hydroxypyruvate reductase</fullName>
    </recommendedName>
</protein>
<accession>A0A3M0KZY6</accession>
<name>A0A3M0KZY6_HIRRU</name>
<dbReference type="PANTHER" id="PTHR10996">
    <property type="entry name" value="2-HYDROXYACID DEHYDROGENASE-RELATED"/>
    <property type="match status" value="1"/>
</dbReference>
<sequence>MAEEELPGVLILDIGGTHGVLEDLAALLKKHFHLITMTEFLGNKEEMSKKIQSIFVFECRPSIDRELLESLPNLKVIGNSGVGVDHFDLKMISSFGVKVTNTPHAVADPTADIGMALMLASARRLVEGCHIAVSPDTKYFAVDWLGVEVTRATLGIIGMGSIGYKVAQRARAFNMRILYHNRNRRRKEEEEAVGAHYCAKMEDLLQQSDFVMLVVNLTSETHKLVGKKELGLMKPTATLINISRGAVIDQDALVEALQNKVMEGRELPWLLVNEIGGIHGILHSHVPFLKKHFHLITMKEFLENRKDVGKKVQAVYLWWHKPIIDKELLQSLPNLKVIANSGVGMDHLDLKLVARFGVKMANAPRAVSSTTADTGMALLLASARRLVEVHNISISPSMEYCEADILGVKVAGATLGIIGMGSIGYKIALRAKAFEMNILYHNRTQRKVQEEQAVGATYCEKIDSLLQQADFVMLVVSLTPQTYKLIRKRELELMKPTATLINISRGCTQRHSYSTPGAVVDQEALVAALQTGVIRAAALDVTSPEPLPRLPSLFISWEGWGMEGQELPYVLVDCIGERLGVYEDHVGFLKKRFHLITMKEYLENKTFLSKKIRAIYMWYHKPAINEELLQSLPNLKVVASSGVGIDHLDLKLFSSYGVKVSNTPFIVSTDTADMGMALLLASSRRLVEGHEMAVSPDTEYFPADWLGVEVSGATLGIVGMGTIGYKVAERAKAFEMKILYHNRNQRKKEEESAVGAVYCKKIDDLLQQSDFVLLAVSLTPQTHKLIGKRELELMKPTTTLINISRGLTVDQDALVEALQNKVIKAAALDVTYPEPLPRDHPLLKLKNVIITPHVGSATKETRWVMMEEMAESIEAGLAGLPVPREVLP</sequence>
<keyword evidence="6" id="KW-1185">Reference proteome</keyword>
<dbReference type="FunFam" id="3.40.50.720:FF:000882">
    <property type="entry name" value="Uncharacterized protein"/>
    <property type="match status" value="1"/>
</dbReference>
<comment type="caution">
    <text evidence="5">The sequence shown here is derived from an EMBL/GenBank/DDBJ whole genome shotgun (WGS) entry which is preliminary data.</text>
</comment>
<dbReference type="Gene3D" id="3.40.50.720">
    <property type="entry name" value="NAD(P)-binding Rossmann-like Domain"/>
    <property type="match status" value="6"/>
</dbReference>
<dbReference type="SUPFAM" id="SSF52283">
    <property type="entry name" value="Formate/glycerate dehydrogenase catalytic domain-like"/>
    <property type="match status" value="3"/>
</dbReference>
<dbReference type="GO" id="GO:0051287">
    <property type="term" value="F:NAD binding"/>
    <property type="evidence" value="ECO:0007669"/>
    <property type="project" value="InterPro"/>
</dbReference>
<feature type="domain" description="D-isomer specific 2-hydroxyacid dehydrogenase NAD-binding" evidence="4">
    <location>
        <begin position="376"/>
        <end position="549"/>
    </location>
</feature>
<feature type="domain" description="D-isomer specific 2-hydroxyacid dehydrogenase NAD-binding" evidence="4">
    <location>
        <begin position="676"/>
        <end position="855"/>
    </location>
</feature>
<dbReference type="InterPro" id="IPR029752">
    <property type="entry name" value="D-isomer_DH_CS1"/>
</dbReference>
<dbReference type="InterPro" id="IPR036291">
    <property type="entry name" value="NAD(P)-bd_dom_sf"/>
</dbReference>
<dbReference type="InterPro" id="IPR006140">
    <property type="entry name" value="D-isomer_DH_NAD-bd"/>
</dbReference>
<dbReference type="GO" id="GO:0005829">
    <property type="term" value="C:cytosol"/>
    <property type="evidence" value="ECO:0007669"/>
    <property type="project" value="TreeGrafter"/>
</dbReference>
<evidence type="ECO:0000256" key="2">
    <source>
        <dbReference type="ARBA" id="ARBA00073306"/>
    </source>
</evidence>
<evidence type="ECO:0000313" key="6">
    <source>
        <dbReference type="Proteomes" id="UP000269221"/>
    </source>
</evidence>
<organism evidence="5 6">
    <name type="scientific">Hirundo rustica rustica</name>
    <dbReference type="NCBI Taxonomy" id="333673"/>
    <lineage>
        <taxon>Eukaryota</taxon>
        <taxon>Metazoa</taxon>
        <taxon>Chordata</taxon>
        <taxon>Craniata</taxon>
        <taxon>Vertebrata</taxon>
        <taxon>Euteleostomi</taxon>
        <taxon>Archelosauria</taxon>
        <taxon>Archosauria</taxon>
        <taxon>Dinosauria</taxon>
        <taxon>Saurischia</taxon>
        <taxon>Theropoda</taxon>
        <taxon>Coelurosauria</taxon>
        <taxon>Aves</taxon>
        <taxon>Neognathae</taxon>
        <taxon>Neoaves</taxon>
        <taxon>Telluraves</taxon>
        <taxon>Australaves</taxon>
        <taxon>Passeriformes</taxon>
        <taxon>Sylvioidea</taxon>
        <taxon>Hirundinidae</taxon>
        <taxon>Hirundo</taxon>
    </lineage>
</organism>
<proteinExistence type="predicted"/>
<evidence type="ECO:0000259" key="3">
    <source>
        <dbReference type="Pfam" id="PF00389"/>
    </source>
</evidence>
<dbReference type="Proteomes" id="UP000269221">
    <property type="component" value="Unassembled WGS sequence"/>
</dbReference>
<dbReference type="PROSITE" id="PS00065">
    <property type="entry name" value="D_2_HYDROXYACID_DH_1"/>
    <property type="match status" value="2"/>
</dbReference>
<gene>
    <name evidence="5" type="ORF">DUI87_08505</name>
</gene>
<dbReference type="GO" id="GO:0016618">
    <property type="term" value="F:hydroxypyruvate reductase [NAD(P)H] activity"/>
    <property type="evidence" value="ECO:0007669"/>
    <property type="project" value="TreeGrafter"/>
</dbReference>
<dbReference type="STRING" id="333673.A0A3M0KZY6"/>
<evidence type="ECO:0000313" key="5">
    <source>
        <dbReference type="EMBL" id="RMC16290.1"/>
    </source>
</evidence>
<dbReference type="GO" id="GO:0030267">
    <property type="term" value="F:glyoxylate reductase (NADPH) activity"/>
    <property type="evidence" value="ECO:0007669"/>
    <property type="project" value="TreeGrafter"/>
</dbReference>
<dbReference type="EMBL" id="QRBI01000104">
    <property type="protein sequence ID" value="RMC16290.1"/>
    <property type="molecule type" value="Genomic_DNA"/>
</dbReference>
<dbReference type="FunFam" id="3.40.50.720:FF:000026">
    <property type="entry name" value="Glyoxylate/hydroxypyruvate reductase B"/>
    <property type="match status" value="1"/>
</dbReference>
<dbReference type="SUPFAM" id="SSF51735">
    <property type="entry name" value="NAD(P)-binding Rossmann-fold domains"/>
    <property type="match status" value="3"/>
</dbReference>
<dbReference type="CDD" id="cd05301">
    <property type="entry name" value="GDH"/>
    <property type="match status" value="1"/>
</dbReference>
<dbReference type="Pfam" id="PF00389">
    <property type="entry name" value="2-Hacid_dh"/>
    <property type="match status" value="1"/>
</dbReference>
<dbReference type="InterPro" id="IPR006139">
    <property type="entry name" value="D-isomer_2_OHA_DH_cat_dom"/>
</dbReference>
<dbReference type="InterPro" id="IPR050223">
    <property type="entry name" value="D-isomer_2-hydroxyacid_DH"/>
</dbReference>
<evidence type="ECO:0000259" key="4">
    <source>
        <dbReference type="Pfam" id="PF02826"/>
    </source>
</evidence>
<evidence type="ECO:0000256" key="1">
    <source>
        <dbReference type="ARBA" id="ARBA00023002"/>
    </source>
</evidence>
<feature type="domain" description="D-isomer specific 2-hydroxyacid dehydrogenase NAD-binding" evidence="4">
    <location>
        <begin position="115"/>
        <end position="264"/>
    </location>
</feature>
<dbReference type="Pfam" id="PF02826">
    <property type="entry name" value="2-Hacid_dh_C"/>
    <property type="match status" value="3"/>
</dbReference>
<reference evidence="5 6" key="1">
    <citation type="submission" date="2018-07" db="EMBL/GenBank/DDBJ databases">
        <title>A high quality draft genome assembly of the barn swallow (H. rustica rustica).</title>
        <authorList>
            <person name="Formenti G."/>
            <person name="Chiara M."/>
            <person name="Poveda L."/>
            <person name="Francoijs K.-J."/>
            <person name="Bonisoli-Alquati A."/>
            <person name="Canova L."/>
            <person name="Gianfranceschi L."/>
            <person name="Horner D.S."/>
            <person name="Saino N."/>
        </authorList>
    </citation>
    <scope>NUCLEOTIDE SEQUENCE [LARGE SCALE GENOMIC DNA]</scope>
    <source>
        <strain evidence="5">Chelidonia</strain>
        <tissue evidence="5">Blood</tissue>
    </source>
</reference>
<keyword evidence="1" id="KW-0560">Oxidoreductase</keyword>
<feature type="domain" description="D-isomer specific 2-hydroxyacid dehydrogenase catalytic" evidence="3">
    <location>
        <begin position="584"/>
        <end position="886"/>
    </location>
</feature>
<dbReference type="OrthoDB" id="298012at2759"/>
<dbReference type="PANTHER" id="PTHR10996:SF236">
    <property type="entry name" value="2-KETOGLUCONATE REDUCTASE"/>
    <property type="match status" value="1"/>
</dbReference>